<dbReference type="EMBL" id="AUZY01006421">
    <property type="protein sequence ID" value="EQD54432.1"/>
    <property type="molecule type" value="Genomic_DNA"/>
</dbReference>
<sequence length="104" mass="11648">MPDPVPLARVKDLLTQEAALRTLPREAALALQHAELFVRLPAAETEKLIAELRTLPNVDAGLAVKLADTLPEYPDEIRLLFSKERVPLEEAQVTRVLEILAQFR</sequence>
<keyword evidence="1" id="KW-0804">Transcription</keyword>
<keyword evidence="1" id="KW-0240">DNA-directed RNA polymerase</keyword>
<comment type="caution">
    <text evidence="1">The sequence shown here is derived from an EMBL/GenBank/DDBJ whole genome shotgun (WGS) entry which is preliminary data.</text>
</comment>
<proteinExistence type="predicted"/>
<dbReference type="SUPFAM" id="SSF47819">
    <property type="entry name" value="HRDC-like"/>
    <property type="match status" value="1"/>
</dbReference>
<dbReference type="InterPro" id="IPR010997">
    <property type="entry name" value="HRDC-like_sf"/>
</dbReference>
<dbReference type="InterPro" id="IPR044876">
    <property type="entry name" value="HRDC_dom_sf"/>
</dbReference>
<dbReference type="GO" id="GO:0000428">
    <property type="term" value="C:DNA-directed RNA polymerase complex"/>
    <property type="evidence" value="ECO:0007669"/>
    <property type="project" value="UniProtKB-KW"/>
</dbReference>
<organism evidence="1">
    <name type="scientific">mine drainage metagenome</name>
    <dbReference type="NCBI Taxonomy" id="410659"/>
    <lineage>
        <taxon>unclassified sequences</taxon>
        <taxon>metagenomes</taxon>
        <taxon>ecological metagenomes</taxon>
    </lineage>
</organism>
<dbReference type="AlphaFoldDB" id="T1ABL1"/>
<evidence type="ECO:0000313" key="1">
    <source>
        <dbReference type="EMBL" id="EQD54432.1"/>
    </source>
</evidence>
<dbReference type="Gene3D" id="1.10.150.80">
    <property type="entry name" value="HRDC domain"/>
    <property type="match status" value="1"/>
</dbReference>
<name>T1ABL1_9ZZZZ</name>
<dbReference type="GO" id="GO:0000166">
    <property type="term" value="F:nucleotide binding"/>
    <property type="evidence" value="ECO:0007669"/>
    <property type="project" value="InterPro"/>
</dbReference>
<protein>
    <submittedName>
        <fullName evidence="1">DNA-directed RNA polymerase, subunit F</fullName>
    </submittedName>
</protein>
<dbReference type="PANTHER" id="PTHR39646:SF1">
    <property type="entry name" value="DNA-DIRECTED RNA POLYMERASE SUBUNIT RPO4"/>
    <property type="match status" value="1"/>
</dbReference>
<accession>T1ABL1</accession>
<gene>
    <name evidence="1" type="ORF">B1B_09690</name>
</gene>
<reference evidence="1" key="2">
    <citation type="journal article" date="2014" name="ISME J.">
        <title>Microbial stratification in low pH oxic and suboxic macroscopic growths along an acid mine drainage.</title>
        <authorList>
            <person name="Mendez-Garcia C."/>
            <person name="Mesa V."/>
            <person name="Sprenger R.R."/>
            <person name="Richter M."/>
            <person name="Diez M.S."/>
            <person name="Solano J."/>
            <person name="Bargiela R."/>
            <person name="Golyshina O.V."/>
            <person name="Manteca A."/>
            <person name="Ramos J.L."/>
            <person name="Gallego J.R."/>
            <person name="Llorente I."/>
            <person name="Martins Dos Santos V.A."/>
            <person name="Jensen O.N."/>
            <person name="Pelaez A.I."/>
            <person name="Sanchez J."/>
            <person name="Ferrer M."/>
        </authorList>
    </citation>
    <scope>NUCLEOTIDE SEQUENCE</scope>
</reference>
<dbReference type="InterPro" id="IPR010924">
    <property type="entry name" value="Rpo4"/>
</dbReference>
<reference evidence="1" key="1">
    <citation type="submission" date="2013-08" db="EMBL/GenBank/DDBJ databases">
        <authorList>
            <person name="Mendez C."/>
            <person name="Richter M."/>
            <person name="Ferrer M."/>
            <person name="Sanchez J."/>
        </authorList>
    </citation>
    <scope>NUCLEOTIDE SEQUENCE</scope>
</reference>
<dbReference type="PANTHER" id="PTHR39646">
    <property type="entry name" value="RNA POLYMERASE RPB4"/>
    <property type="match status" value="1"/>
</dbReference>